<reference evidence="2" key="1">
    <citation type="thesis" date="2020" institute="ProQuest LLC" country="789 East Eisenhower Parkway, Ann Arbor, MI, USA">
        <title>Comparative Genomics and Chromosome Evolution.</title>
        <authorList>
            <person name="Mudd A.B."/>
        </authorList>
    </citation>
    <scope>NUCLEOTIDE SEQUENCE</scope>
    <source>
        <strain evidence="2">HN-11 Male</strain>
        <tissue evidence="2">Kidney and liver</tissue>
    </source>
</reference>
<sequence>MGHVTGGILHTRTGLCLSGSAASCVYIPQKRRIYKVAAEMSPQLRLCSVSPPPADTLHIYTPLYLRDPSLDAAFTSGAAAPLFITVYFVPVNSK</sequence>
<protein>
    <submittedName>
        <fullName evidence="2">Uncharacterized protein</fullName>
    </submittedName>
</protein>
<keyword evidence="1" id="KW-0472">Membrane</keyword>
<dbReference type="Proteomes" id="UP000770717">
    <property type="component" value="Unassembled WGS sequence"/>
</dbReference>
<accession>A0A8J6BDK8</accession>
<keyword evidence="3" id="KW-1185">Reference proteome</keyword>
<dbReference type="AlphaFoldDB" id="A0A8J6BDK8"/>
<organism evidence="2 3">
    <name type="scientific">Eleutherodactylus coqui</name>
    <name type="common">Puerto Rican coqui</name>
    <dbReference type="NCBI Taxonomy" id="57060"/>
    <lineage>
        <taxon>Eukaryota</taxon>
        <taxon>Metazoa</taxon>
        <taxon>Chordata</taxon>
        <taxon>Craniata</taxon>
        <taxon>Vertebrata</taxon>
        <taxon>Euteleostomi</taxon>
        <taxon>Amphibia</taxon>
        <taxon>Batrachia</taxon>
        <taxon>Anura</taxon>
        <taxon>Neobatrachia</taxon>
        <taxon>Hyloidea</taxon>
        <taxon>Eleutherodactylidae</taxon>
        <taxon>Eleutherodactylinae</taxon>
        <taxon>Eleutherodactylus</taxon>
        <taxon>Eleutherodactylus</taxon>
    </lineage>
</organism>
<keyword evidence="1" id="KW-0812">Transmembrane</keyword>
<proteinExistence type="predicted"/>
<gene>
    <name evidence="2" type="ORF">GDO78_018230</name>
</gene>
<feature type="transmembrane region" description="Helical" evidence="1">
    <location>
        <begin position="72"/>
        <end position="91"/>
    </location>
</feature>
<dbReference type="EMBL" id="WNTK01029830">
    <property type="protein sequence ID" value="KAG9461070.1"/>
    <property type="molecule type" value="Genomic_DNA"/>
</dbReference>
<evidence type="ECO:0000313" key="2">
    <source>
        <dbReference type="EMBL" id="KAG9461070.1"/>
    </source>
</evidence>
<evidence type="ECO:0000256" key="1">
    <source>
        <dbReference type="SAM" id="Phobius"/>
    </source>
</evidence>
<keyword evidence="1" id="KW-1133">Transmembrane helix</keyword>
<comment type="caution">
    <text evidence="2">The sequence shown here is derived from an EMBL/GenBank/DDBJ whole genome shotgun (WGS) entry which is preliminary data.</text>
</comment>
<evidence type="ECO:0000313" key="3">
    <source>
        <dbReference type="Proteomes" id="UP000770717"/>
    </source>
</evidence>
<name>A0A8J6BDK8_ELECQ</name>